<accession>A0AAV7MGX5</accession>
<comment type="caution">
    <text evidence="1">The sequence shown here is derived from an EMBL/GenBank/DDBJ whole genome shotgun (WGS) entry which is preliminary data.</text>
</comment>
<dbReference type="Proteomes" id="UP001066276">
    <property type="component" value="Chromosome 10"/>
</dbReference>
<dbReference type="EMBL" id="JANPWB010000014">
    <property type="protein sequence ID" value="KAJ1102025.1"/>
    <property type="molecule type" value="Genomic_DNA"/>
</dbReference>
<protein>
    <submittedName>
        <fullName evidence="1">Uncharacterized protein</fullName>
    </submittedName>
</protein>
<name>A0AAV7MGX5_PLEWA</name>
<proteinExistence type="predicted"/>
<gene>
    <name evidence="1" type="ORF">NDU88_007084</name>
</gene>
<evidence type="ECO:0000313" key="1">
    <source>
        <dbReference type="EMBL" id="KAJ1102025.1"/>
    </source>
</evidence>
<organism evidence="1 2">
    <name type="scientific">Pleurodeles waltl</name>
    <name type="common">Iberian ribbed newt</name>
    <dbReference type="NCBI Taxonomy" id="8319"/>
    <lineage>
        <taxon>Eukaryota</taxon>
        <taxon>Metazoa</taxon>
        <taxon>Chordata</taxon>
        <taxon>Craniata</taxon>
        <taxon>Vertebrata</taxon>
        <taxon>Euteleostomi</taxon>
        <taxon>Amphibia</taxon>
        <taxon>Batrachia</taxon>
        <taxon>Caudata</taxon>
        <taxon>Salamandroidea</taxon>
        <taxon>Salamandridae</taxon>
        <taxon>Pleurodelinae</taxon>
        <taxon>Pleurodeles</taxon>
    </lineage>
</organism>
<dbReference type="AlphaFoldDB" id="A0AAV7MGX5"/>
<keyword evidence="2" id="KW-1185">Reference proteome</keyword>
<sequence length="158" mass="18058">MSTTCTSASVPYCIQDYRMYVARSCIGDSYCTLPTHRALNECRRYALPRLCHTAYRTTECMLQGVASETRTALYQLIVHLMNVDDMHFRVCAILHTGLQNDYRMYVARSCIGDSYCTLATHRALNECRRYALPRLCHTAYRTTECMLLGVASETRTAL</sequence>
<evidence type="ECO:0000313" key="2">
    <source>
        <dbReference type="Proteomes" id="UP001066276"/>
    </source>
</evidence>
<reference evidence="1" key="1">
    <citation type="journal article" date="2022" name="bioRxiv">
        <title>Sequencing and chromosome-scale assembly of the giantPleurodeles waltlgenome.</title>
        <authorList>
            <person name="Brown T."/>
            <person name="Elewa A."/>
            <person name="Iarovenko S."/>
            <person name="Subramanian E."/>
            <person name="Araus A.J."/>
            <person name="Petzold A."/>
            <person name="Susuki M."/>
            <person name="Suzuki K.-i.T."/>
            <person name="Hayashi T."/>
            <person name="Toyoda A."/>
            <person name="Oliveira C."/>
            <person name="Osipova E."/>
            <person name="Leigh N.D."/>
            <person name="Simon A."/>
            <person name="Yun M.H."/>
        </authorList>
    </citation>
    <scope>NUCLEOTIDE SEQUENCE</scope>
    <source>
        <strain evidence="1">20211129_DDA</strain>
        <tissue evidence="1">Liver</tissue>
    </source>
</reference>